<name>A0A1I2P113_9ACTN</name>
<evidence type="ECO:0000313" key="2">
    <source>
        <dbReference type="EMBL" id="SFG09383.1"/>
    </source>
</evidence>
<accession>A0A1I2P113</accession>
<dbReference type="SUPFAM" id="SSF56601">
    <property type="entry name" value="beta-lactamase/transpeptidase-like"/>
    <property type="match status" value="1"/>
</dbReference>
<dbReference type="AlphaFoldDB" id="A0A1I2P113"/>
<feature type="domain" description="Beta-lactamase-related" evidence="1">
    <location>
        <begin position="10"/>
        <end position="333"/>
    </location>
</feature>
<evidence type="ECO:0000313" key="3">
    <source>
        <dbReference type="Proteomes" id="UP000181942"/>
    </source>
</evidence>
<dbReference type="Gene3D" id="3.40.710.10">
    <property type="entry name" value="DD-peptidase/beta-lactamase superfamily"/>
    <property type="match status" value="1"/>
</dbReference>
<protein>
    <submittedName>
        <fullName evidence="2">CubicO group peptidase, beta-lactamase class C family</fullName>
    </submittedName>
</protein>
<dbReference type="EMBL" id="FONR01000015">
    <property type="protein sequence ID" value="SFG09383.1"/>
    <property type="molecule type" value="Genomic_DNA"/>
</dbReference>
<dbReference type="PANTHER" id="PTHR46825:SF9">
    <property type="entry name" value="BETA-LACTAMASE-RELATED DOMAIN-CONTAINING PROTEIN"/>
    <property type="match status" value="1"/>
</dbReference>
<evidence type="ECO:0000259" key="1">
    <source>
        <dbReference type="Pfam" id="PF00144"/>
    </source>
</evidence>
<dbReference type="RefSeq" id="WP_256258743.1">
    <property type="nucleotide sequence ID" value="NZ_FONR01000015.1"/>
</dbReference>
<dbReference type="Pfam" id="PF00144">
    <property type="entry name" value="Beta-lactamase"/>
    <property type="match status" value="1"/>
</dbReference>
<dbReference type="InterPro" id="IPR012338">
    <property type="entry name" value="Beta-lactam/transpept-like"/>
</dbReference>
<gene>
    <name evidence="2" type="ORF">SAMN02787118_115242</name>
</gene>
<dbReference type="PANTHER" id="PTHR46825">
    <property type="entry name" value="D-ALANYL-D-ALANINE-CARBOXYPEPTIDASE/ENDOPEPTIDASE AMPH"/>
    <property type="match status" value="1"/>
</dbReference>
<dbReference type="InterPro" id="IPR050491">
    <property type="entry name" value="AmpC-like"/>
</dbReference>
<reference evidence="2 3" key="1">
    <citation type="submission" date="2016-10" db="EMBL/GenBank/DDBJ databases">
        <authorList>
            <person name="de Groot N.N."/>
        </authorList>
    </citation>
    <scope>NUCLEOTIDE SEQUENCE [LARGE SCALE GENOMIC DNA]</scope>
    <source>
        <strain evidence="2 3">OK461</strain>
    </source>
</reference>
<dbReference type="InterPro" id="IPR001466">
    <property type="entry name" value="Beta-lactam-related"/>
</dbReference>
<organism evidence="2 3">
    <name type="scientific">Streptomyces mirabilis</name>
    <dbReference type="NCBI Taxonomy" id="68239"/>
    <lineage>
        <taxon>Bacteria</taxon>
        <taxon>Bacillati</taxon>
        <taxon>Actinomycetota</taxon>
        <taxon>Actinomycetes</taxon>
        <taxon>Kitasatosporales</taxon>
        <taxon>Streptomycetaceae</taxon>
        <taxon>Streptomyces</taxon>
    </lineage>
</organism>
<proteinExistence type="predicted"/>
<dbReference type="Proteomes" id="UP000181942">
    <property type="component" value="Unassembled WGS sequence"/>
</dbReference>
<sequence length="464" mass="49264">MGDEQNTLSEFVEAAAAKFGVPGVAVGVWVDGREVYGCRGVTSVENPLPVDQDTLFVVGSVTKSFTATALMRLVTDGRVELDAPVRRYVPELVLPDERAAAEITVLQLLNHTAGFDWRMSVDTGEGDDALAAYVARMSESDLIAPPGTRASYSQLGYNLAGRIIEMVTGLTYEQAITSLLFEPLGLAHSSFATDDVMTRRFAVGHNVGENGTPAVARKWKDSRGNNPGGGGASSVADMLRWARFHLGDGRAQDGAQVLPAEALLQMQERTVELRGTTLGDAFGICWFLGDVGGVRTVGHGGSANGQFAELLIVPERDFAVVALSNTGPEGGLAFNQAAVRWALEHYLGAVDRDPEPLPYDEERAREIVGSYANDMMTLIIATEGAGLTIECGIKPEIRAAADTELPPDLPPAGLGLLPGDADEYIVTGGGLKGQRGFFTRDESGVIVGADLAGRLFNRVSVVSR</sequence>